<dbReference type="InterPro" id="IPR003759">
    <property type="entry name" value="Cbl-bd_cap"/>
</dbReference>
<feature type="domain" description="B12-binding" evidence="4">
    <location>
        <begin position="90"/>
        <end position="221"/>
    </location>
</feature>
<keyword evidence="3" id="KW-0170">Cobalt</keyword>
<dbReference type="CDD" id="cd02070">
    <property type="entry name" value="corrinoid_protein_B12-BD"/>
    <property type="match status" value="1"/>
</dbReference>
<evidence type="ECO:0000259" key="5">
    <source>
        <dbReference type="PROSITE" id="PS51337"/>
    </source>
</evidence>
<dbReference type="Gene3D" id="3.40.50.280">
    <property type="entry name" value="Cobalamin-binding domain"/>
    <property type="match status" value="1"/>
</dbReference>
<dbReference type="GO" id="GO:0046872">
    <property type="term" value="F:metal ion binding"/>
    <property type="evidence" value="ECO:0007669"/>
    <property type="project" value="UniProtKB-KW"/>
</dbReference>
<dbReference type="AlphaFoldDB" id="A0A0E3M5M6"/>
<dbReference type="SUPFAM" id="SSF52242">
    <property type="entry name" value="Cobalamin (vitamin B12)-binding domain"/>
    <property type="match status" value="1"/>
</dbReference>
<dbReference type="EMBL" id="CP009933">
    <property type="protein sequence ID" value="AKA68628.1"/>
    <property type="molecule type" value="Genomic_DNA"/>
</dbReference>
<dbReference type="GO" id="GO:0046653">
    <property type="term" value="P:tetrahydrofolate metabolic process"/>
    <property type="evidence" value="ECO:0007669"/>
    <property type="project" value="TreeGrafter"/>
</dbReference>
<name>A0A0E3M5M6_CLOSL</name>
<dbReference type="PANTHER" id="PTHR45833:SF1">
    <property type="entry name" value="METHIONINE SYNTHASE"/>
    <property type="match status" value="1"/>
</dbReference>
<dbReference type="HOGENOM" id="CLU_082102_2_0_9"/>
<dbReference type="InterPro" id="IPR036594">
    <property type="entry name" value="Meth_synthase_dom"/>
</dbReference>
<reference evidence="6 7" key="1">
    <citation type="journal article" date="2015" name="J. Biotechnol.">
        <title>Complete genome sequence of a malodorant-producing acetogen, Clostridium scatologenes ATCC 25775(T).</title>
        <authorList>
            <person name="Zhu Z."/>
            <person name="Guo T."/>
            <person name="Zheng H."/>
            <person name="Song T."/>
            <person name="Ouyang P."/>
            <person name="Xie J."/>
        </authorList>
    </citation>
    <scope>NUCLEOTIDE SEQUENCE [LARGE SCALE GENOMIC DNA]</scope>
    <source>
        <strain evidence="6 7">ATCC 25775</strain>
    </source>
</reference>
<dbReference type="Proteomes" id="UP000033115">
    <property type="component" value="Chromosome"/>
</dbReference>
<sequence>MKEELIKKLSDAVVDMEEDETVEISKQCIENNVNAYEAIDKGLANGMNKAGELYEEGEYYIPELLMCSDAMYAGLDVLKPHLKKDENEVKEKVVIGVVQGDTHDIGKNLVKIMMETEGFEVIDLGRDIPPIDFVEKAKEVGASIIVLSTLMTTTMDGMAEVINILKEQGLKDKVKVMIGGGPISQSYADKIGADGYTTDASKAAKFAKTLVNKINDNGLNTKLVQGV</sequence>
<evidence type="ECO:0000313" key="7">
    <source>
        <dbReference type="Proteomes" id="UP000033115"/>
    </source>
</evidence>
<dbReference type="InterPro" id="IPR006158">
    <property type="entry name" value="Cobalamin-bd"/>
</dbReference>
<dbReference type="Gene3D" id="1.10.1240.10">
    <property type="entry name" value="Methionine synthase domain"/>
    <property type="match status" value="1"/>
</dbReference>
<evidence type="ECO:0000256" key="2">
    <source>
        <dbReference type="ARBA" id="ARBA00022723"/>
    </source>
</evidence>
<proteinExistence type="inferred from homology"/>
<dbReference type="SUPFAM" id="SSF47644">
    <property type="entry name" value="Methionine synthase domain"/>
    <property type="match status" value="1"/>
</dbReference>
<dbReference type="PANTHER" id="PTHR45833">
    <property type="entry name" value="METHIONINE SYNTHASE"/>
    <property type="match status" value="1"/>
</dbReference>
<dbReference type="PROSITE" id="PS51332">
    <property type="entry name" value="B12_BINDING"/>
    <property type="match status" value="1"/>
</dbReference>
<dbReference type="KEGG" id="csq:CSCA_1503"/>
<evidence type="ECO:0000313" key="6">
    <source>
        <dbReference type="EMBL" id="AKA68628.1"/>
    </source>
</evidence>
<dbReference type="PROSITE" id="PS51337">
    <property type="entry name" value="B12_BINDING_NTER"/>
    <property type="match status" value="1"/>
</dbReference>
<protein>
    <submittedName>
        <fullName evidence="6">Methionine synthase B12-binding module cap domain protein</fullName>
    </submittedName>
</protein>
<feature type="domain" description="B12-binding N-terminal" evidence="5">
    <location>
        <begin position="1"/>
        <end position="90"/>
    </location>
</feature>
<dbReference type="FunFam" id="3.40.50.280:FF:000003">
    <property type="entry name" value="Dimethylamine methyltransferase corrinoid protein"/>
    <property type="match status" value="1"/>
</dbReference>
<dbReference type="STRING" id="1548.CSCA_1503"/>
<evidence type="ECO:0000259" key="4">
    <source>
        <dbReference type="PROSITE" id="PS51332"/>
    </source>
</evidence>
<dbReference type="Pfam" id="PF02310">
    <property type="entry name" value="B12-binding"/>
    <property type="match status" value="1"/>
</dbReference>
<dbReference type="GO" id="GO:0050667">
    <property type="term" value="P:homocysteine metabolic process"/>
    <property type="evidence" value="ECO:0007669"/>
    <property type="project" value="TreeGrafter"/>
</dbReference>
<dbReference type="GO" id="GO:0008705">
    <property type="term" value="F:methionine synthase activity"/>
    <property type="evidence" value="ECO:0007669"/>
    <property type="project" value="TreeGrafter"/>
</dbReference>
<dbReference type="RefSeq" id="WP_029160050.1">
    <property type="nucleotide sequence ID" value="NZ_CP009933.1"/>
</dbReference>
<gene>
    <name evidence="6" type="ORF">CSCA_1503</name>
</gene>
<dbReference type="InterPro" id="IPR050554">
    <property type="entry name" value="Met_Synthase/Corrinoid"/>
</dbReference>
<accession>A0A0E3M5M6</accession>
<evidence type="ECO:0000256" key="3">
    <source>
        <dbReference type="ARBA" id="ARBA00023285"/>
    </source>
</evidence>
<keyword evidence="2" id="KW-0479">Metal-binding</keyword>
<dbReference type="InterPro" id="IPR036724">
    <property type="entry name" value="Cobalamin-bd_sf"/>
</dbReference>
<organism evidence="6 7">
    <name type="scientific">Clostridium scatologenes</name>
    <dbReference type="NCBI Taxonomy" id="1548"/>
    <lineage>
        <taxon>Bacteria</taxon>
        <taxon>Bacillati</taxon>
        <taxon>Bacillota</taxon>
        <taxon>Clostridia</taxon>
        <taxon>Eubacteriales</taxon>
        <taxon>Clostridiaceae</taxon>
        <taxon>Clostridium</taxon>
    </lineage>
</organism>
<keyword evidence="7" id="KW-1185">Reference proteome</keyword>
<dbReference type="GO" id="GO:0031419">
    <property type="term" value="F:cobalamin binding"/>
    <property type="evidence" value="ECO:0007669"/>
    <property type="project" value="InterPro"/>
</dbReference>
<dbReference type="Pfam" id="PF02607">
    <property type="entry name" value="B12-binding_2"/>
    <property type="match status" value="1"/>
</dbReference>
<dbReference type="SMART" id="SM01018">
    <property type="entry name" value="B12-binding_2"/>
    <property type="match status" value="1"/>
</dbReference>
<evidence type="ECO:0000256" key="1">
    <source>
        <dbReference type="ARBA" id="ARBA00010854"/>
    </source>
</evidence>
<comment type="similarity">
    <text evidence="1">Belongs to the methylamine corrinoid protein family.</text>
</comment>
<dbReference type="GO" id="GO:0005829">
    <property type="term" value="C:cytosol"/>
    <property type="evidence" value="ECO:0007669"/>
    <property type="project" value="TreeGrafter"/>
</dbReference>